<proteinExistence type="predicted"/>
<dbReference type="AlphaFoldDB" id="A0A218Y000"/>
<evidence type="ECO:0000313" key="1">
    <source>
        <dbReference type="EMBL" id="OWM89862.1"/>
    </source>
</evidence>
<sequence>MQDQLRLPIFRQTSLRLCISSEGYACSVARESFEVSVRLPGDNLKHCYCFNDSRAVTSMSRGMARLALVVGVGECKETGKPPRNVYVQLWNGWLGTPNGKMDVENGLREVGNRRGMCFLKGLGEGG</sequence>
<organism evidence="1 2">
    <name type="scientific">Punica granatum</name>
    <name type="common">Pomegranate</name>
    <dbReference type="NCBI Taxonomy" id="22663"/>
    <lineage>
        <taxon>Eukaryota</taxon>
        <taxon>Viridiplantae</taxon>
        <taxon>Streptophyta</taxon>
        <taxon>Embryophyta</taxon>
        <taxon>Tracheophyta</taxon>
        <taxon>Spermatophyta</taxon>
        <taxon>Magnoliopsida</taxon>
        <taxon>eudicotyledons</taxon>
        <taxon>Gunneridae</taxon>
        <taxon>Pentapetalae</taxon>
        <taxon>rosids</taxon>
        <taxon>malvids</taxon>
        <taxon>Myrtales</taxon>
        <taxon>Lythraceae</taxon>
        <taxon>Punica</taxon>
    </lineage>
</organism>
<name>A0A218Y000_PUNGR</name>
<evidence type="ECO:0000313" key="2">
    <source>
        <dbReference type="Proteomes" id="UP000197138"/>
    </source>
</evidence>
<accession>A0A218Y000</accession>
<protein>
    <submittedName>
        <fullName evidence="1">Uncharacterized protein</fullName>
    </submittedName>
</protein>
<dbReference type="EMBL" id="MTKT01000665">
    <property type="protein sequence ID" value="OWM89862.1"/>
    <property type="molecule type" value="Genomic_DNA"/>
</dbReference>
<dbReference type="Proteomes" id="UP000197138">
    <property type="component" value="Unassembled WGS sequence"/>
</dbReference>
<comment type="caution">
    <text evidence="1">The sequence shown here is derived from an EMBL/GenBank/DDBJ whole genome shotgun (WGS) entry which is preliminary data.</text>
</comment>
<reference evidence="2" key="1">
    <citation type="journal article" date="2017" name="Plant J.">
        <title>The pomegranate (Punica granatum L.) genome and the genomics of punicalagin biosynthesis.</title>
        <authorList>
            <person name="Qin G."/>
            <person name="Xu C."/>
            <person name="Ming R."/>
            <person name="Tang H."/>
            <person name="Guyot R."/>
            <person name="Kramer E.M."/>
            <person name="Hu Y."/>
            <person name="Yi X."/>
            <person name="Qi Y."/>
            <person name="Xu X."/>
            <person name="Gao Z."/>
            <person name="Pan H."/>
            <person name="Jian J."/>
            <person name="Tian Y."/>
            <person name="Yue Z."/>
            <person name="Xu Y."/>
        </authorList>
    </citation>
    <scope>NUCLEOTIDE SEQUENCE [LARGE SCALE GENOMIC DNA]</scope>
    <source>
        <strain evidence="2">cv. Dabenzi</strain>
    </source>
</reference>
<gene>
    <name evidence="1" type="ORF">CDL15_Pgr014601</name>
</gene>